<dbReference type="InterPro" id="IPR012907">
    <property type="entry name" value="Peptidase_S11_C"/>
</dbReference>
<protein>
    <recommendedName>
        <fullName evidence="4">serine-type D-Ala-D-Ala carboxypeptidase</fullName>
        <ecNumber evidence="4">3.4.16.4</ecNumber>
    </recommendedName>
</protein>
<evidence type="ECO:0000256" key="14">
    <source>
        <dbReference type="PIRSR" id="PIRSR618044-2"/>
    </source>
</evidence>
<evidence type="ECO:0000256" key="10">
    <source>
        <dbReference type="ARBA" id="ARBA00022984"/>
    </source>
</evidence>
<proteinExistence type="inferred from homology"/>
<feature type="active site" description="Proton acceptor" evidence="13">
    <location>
        <position position="67"/>
    </location>
</feature>
<dbReference type="PANTHER" id="PTHR21581:SF6">
    <property type="entry name" value="TRAFFICKING PROTEIN PARTICLE COMPLEX SUBUNIT 12"/>
    <property type="match status" value="1"/>
</dbReference>
<evidence type="ECO:0000256" key="6">
    <source>
        <dbReference type="ARBA" id="ARBA00022670"/>
    </source>
</evidence>
<accession>A0A345P2Q4</accession>
<reference evidence="17 18" key="1">
    <citation type="submission" date="2018-07" db="EMBL/GenBank/DDBJ databases">
        <title>Genome sequencing of Moraxellaceae gen. HYN0046.</title>
        <authorList>
            <person name="Kim M."/>
            <person name="Yi H."/>
        </authorList>
    </citation>
    <scope>NUCLEOTIDE SEQUENCE [LARGE SCALE GENOMIC DNA]</scope>
    <source>
        <strain evidence="17 18">HYN0046</strain>
    </source>
</reference>
<comment type="function">
    <text evidence="1">Removes C-terminal D-alanyl residues from sugar-peptide cell wall precursors.</text>
</comment>
<dbReference type="Pfam" id="PF07943">
    <property type="entry name" value="PBP5_C"/>
    <property type="match status" value="1"/>
</dbReference>
<dbReference type="InterPro" id="IPR001967">
    <property type="entry name" value="Peptidase_S11_N"/>
</dbReference>
<evidence type="ECO:0000256" key="7">
    <source>
        <dbReference type="ARBA" id="ARBA00022729"/>
    </source>
</evidence>
<dbReference type="KEGG" id="mbah:HYN46_00815"/>
<dbReference type="InterPro" id="IPR012338">
    <property type="entry name" value="Beta-lactam/transpept-like"/>
</dbReference>
<evidence type="ECO:0000256" key="12">
    <source>
        <dbReference type="ARBA" id="ARBA00034000"/>
    </source>
</evidence>
<keyword evidence="11" id="KW-0961">Cell wall biogenesis/degradation</keyword>
<keyword evidence="5 17" id="KW-0121">Carboxypeptidase</keyword>
<dbReference type="Pfam" id="PF00768">
    <property type="entry name" value="Peptidase_S11"/>
    <property type="match status" value="1"/>
</dbReference>
<feature type="binding site" evidence="14">
    <location>
        <position position="229"/>
    </location>
    <ligand>
        <name>substrate</name>
    </ligand>
</feature>
<evidence type="ECO:0000313" key="18">
    <source>
        <dbReference type="Proteomes" id="UP000253940"/>
    </source>
</evidence>
<comment type="catalytic activity">
    <reaction evidence="12">
        <text>Preferential cleavage: (Ac)2-L-Lys-D-Ala-|-D-Ala. Also transpeptidation of peptidyl-alanyl moieties that are N-acyl substituents of D-alanine.</text>
        <dbReference type="EC" id="3.4.16.4"/>
    </reaction>
</comment>
<dbReference type="AlphaFoldDB" id="A0A345P2Q4"/>
<dbReference type="SUPFAM" id="SSF69189">
    <property type="entry name" value="Penicillin-binding protein associated domain"/>
    <property type="match status" value="1"/>
</dbReference>
<keyword evidence="10" id="KW-0573">Peptidoglycan synthesis</keyword>
<evidence type="ECO:0000259" key="16">
    <source>
        <dbReference type="SMART" id="SM00936"/>
    </source>
</evidence>
<evidence type="ECO:0000256" key="9">
    <source>
        <dbReference type="ARBA" id="ARBA00022960"/>
    </source>
</evidence>
<feature type="active site" evidence="13">
    <location>
        <position position="127"/>
    </location>
</feature>
<evidence type="ECO:0000256" key="13">
    <source>
        <dbReference type="PIRSR" id="PIRSR618044-1"/>
    </source>
</evidence>
<evidence type="ECO:0000256" key="5">
    <source>
        <dbReference type="ARBA" id="ARBA00022645"/>
    </source>
</evidence>
<evidence type="ECO:0000256" key="15">
    <source>
        <dbReference type="RuleBase" id="RU004016"/>
    </source>
</evidence>
<dbReference type="PANTHER" id="PTHR21581">
    <property type="entry name" value="D-ALANYL-D-ALANINE CARBOXYPEPTIDASE"/>
    <property type="match status" value="1"/>
</dbReference>
<dbReference type="GO" id="GO:0009252">
    <property type="term" value="P:peptidoglycan biosynthetic process"/>
    <property type="evidence" value="ECO:0007669"/>
    <property type="project" value="UniProtKB-UniPathway"/>
</dbReference>
<dbReference type="Gene3D" id="3.40.710.10">
    <property type="entry name" value="DD-peptidase/beta-lactamase superfamily"/>
    <property type="match status" value="1"/>
</dbReference>
<dbReference type="InterPro" id="IPR018044">
    <property type="entry name" value="Peptidase_S11"/>
</dbReference>
<keyword evidence="7" id="KW-0732">Signal</keyword>
<comment type="pathway">
    <text evidence="2">Cell wall biogenesis; peptidoglycan biosynthesis.</text>
</comment>
<keyword evidence="6" id="KW-0645">Protease</keyword>
<dbReference type="EC" id="3.4.16.4" evidence="4"/>
<gene>
    <name evidence="17" type="ORF">HYN46_00815</name>
</gene>
<dbReference type="GO" id="GO:0071555">
    <property type="term" value="P:cell wall organization"/>
    <property type="evidence" value="ECO:0007669"/>
    <property type="project" value="UniProtKB-KW"/>
</dbReference>
<organism evidence="17 18">
    <name type="scientific">Aquirhabdus parva</name>
    <dbReference type="NCBI Taxonomy" id="2283318"/>
    <lineage>
        <taxon>Bacteria</taxon>
        <taxon>Pseudomonadati</taxon>
        <taxon>Pseudomonadota</taxon>
        <taxon>Gammaproteobacteria</taxon>
        <taxon>Moraxellales</taxon>
        <taxon>Moraxellaceae</taxon>
        <taxon>Aquirhabdus</taxon>
    </lineage>
</organism>
<name>A0A345P2Q4_9GAMM</name>
<evidence type="ECO:0000256" key="11">
    <source>
        <dbReference type="ARBA" id="ARBA00023316"/>
    </source>
</evidence>
<feature type="active site" description="Acyl-ester intermediate" evidence="13">
    <location>
        <position position="64"/>
    </location>
</feature>
<sequence>MTLSLSSRHVGITMAIILSAPVYAVLPPTVALPQLDNKAYALVDYSTGQVLASANPDAELPPASLTKMMTSYIIGQDLSSGRFKEQDIVRMNATALCQSQLGESCMRIPLNGSAPLLDMLRGIVIQSGNDSARAAAEYVGGSQQAFTERMNVEAKKLGMHHTQFMNVSGMPMSGHFASAYDLTTLARAIIHEQPQYFPIYGQRQYRYSPAILLESHNPLLVDPTVDGMKTGHTNEAGYCLVVTQKIGNMRLISAVLGTKTRAESGIQSKALLAWGFNQFETLNLSTKNQVLKTVPLWLGQNNTLDIGTRDSFAITIPRSQRQNVRIQTTLITPLKAPIIQNQQVGTMTAILDGHVLGTAPLIALNHVQEGSVFKRLIDYVKLLLI</sequence>
<dbReference type="PRINTS" id="PR00725">
    <property type="entry name" value="DADACBPTASE1"/>
</dbReference>
<dbReference type="SUPFAM" id="SSF56601">
    <property type="entry name" value="beta-lactamase/transpeptidase-like"/>
    <property type="match status" value="1"/>
</dbReference>
<evidence type="ECO:0000256" key="3">
    <source>
        <dbReference type="ARBA" id="ARBA00007164"/>
    </source>
</evidence>
<keyword evidence="18" id="KW-1185">Reference proteome</keyword>
<dbReference type="GO" id="GO:0006508">
    <property type="term" value="P:proteolysis"/>
    <property type="evidence" value="ECO:0007669"/>
    <property type="project" value="UniProtKB-KW"/>
</dbReference>
<evidence type="ECO:0000256" key="1">
    <source>
        <dbReference type="ARBA" id="ARBA00003217"/>
    </source>
</evidence>
<dbReference type="UniPathway" id="UPA00219"/>
<keyword evidence="9" id="KW-0133">Cell shape</keyword>
<dbReference type="OrthoDB" id="9795979at2"/>
<evidence type="ECO:0000313" key="17">
    <source>
        <dbReference type="EMBL" id="AXI01563.1"/>
    </source>
</evidence>
<dbReference type="EMBL" id="CP031222">
    <property type="protein sequence ID" value="AXI01563.1"/>
    <property type="molecule type" value="Genomic_DNA"/>
</dbReference>
<evidence type="ECO:0000256" key="4">
    <source>
        <dbReference type="ARBA" id="ARBA00012448"/>
    </source>
</evidence>
<feature type="domain" description="Peptidase S11 D-Ala-D-Ala carboxypeptidase A C-terminal" evidence="16">
    <location>
        <begin position="279"/>
        <end position="369"/>
    </location>
</feature>
<comment type="similarity">
    <text evidence="3 15">Belongs to the peptidase S11 family.</text>
</comment>
<dbReference type="InterPro" id="IPR015956">
    <property type="entry name" value="Peniciliin-bd_prot_C_sf"/>
</dbReference>
<keyword evidence="8" id="KW-0378">Hydrolase</keyword>
<dbReference type="GO" id="GO:0008360">
    <property type="term" value="P:regulation of cell shape"/>
    <property type="evidence" value="ECO:0007669"/>
    <property type="project" value="UniProtKB-KW"/>
</dbReference>
<dbReference type="InterPro" id="IPR037167">
    <property type="entry name" value="Peptidase_S11_C_sf"/>
</dbReference>
<evidence type="ECO:0000256" key="8">
    <source>
        <dbReference type="ARBA" id="ARBA00022801"/>
    </source>
</evidence>
<dbReference type="Proteomes" id="UP000253940">
    <property type="component" value="Chromosome"/>
</dbReference>
<dbReference type="RefSeq" id="WP_114897673.1">
    <property type="nucleotide sequence ID" value="NZ_CP031222.1"/>
</dbReference>
<dbReference type="GO" id="GO:0009002">
    <property type="term" value="F:serine-type D-Ala-D-Ala carboxypeptidase activity"/>
    <property type="evidence" value="ECO:0007669"/>
    <property type="project" value="UniProtKB-EC"/>
</dbReference>
<dbReference type="Gene3D" id="2.60.410.10">
    <property type="entry name" value="D-Ala-D-Ala carboxypeptidase, C-terminal domain"/>
    <property type="match status" value="1"/>
</dbReference>
<evidence type="ECO:0000256" key="2">
    <source>
        <dbReference type="ARBA" id="ARBA00004752"/>
    </source>
</evidence>
<dbReference type="SMART" id="SM00936">
    <property type="entry name" value="PBP5_C"/>
    <property type="match status" value="1"/>
</dbReference>